<feature type="disulfide bond" evidence="8">
    <location>
        <begin position="553"/>
        <end position="565"/>
    </location>
</feature>
<protein>
    <submittedName>
        <fullName evidence="11">Angiotensin-converting enzyme</fullName>
    </submittedName>
</protein>
<dbReference type="GO" id="GO:0016020">
    <property type="term" value="C:membrane"/>
    <property type="evidence" value="ECO:0007669"/>
    <property type="project" value="InterPro"/>
</dbReference>
<evidence type="ECO:0000313" key="11">
    <source>
        <dbReference type="EMBL" id="AZQ10616.1"/>
    </source>
</evidence>
<evidence type="ECO:0000256" key="6">
    <source>
        <dbReference type="PIRSR" id="PIRSR601548-2"/>
    </source>
</evidence>
<feature type="disulfide bond" evidence="8">
    <location>
        <begin position="369"/>
        <end position="387"/>
    </location>
</feature>
<feature type="binding site" evidence="9">
    <location>
        <position position="404"/>
    </location>
    <ligand>
        <name>Zn(2+)</name>
        <dbReference type="ChEBI" id="CHEBI:29105"/>
        <label>2</label>
        <note>catalytic</note>
    </ligand>
</feature>
<feature type="binding site" evidence="6">
    <location>
        <position position="240"/>
    </location>
    <ligand>
        <name>chloride</name>
        <dbReference type="ChEBI" id="CHEBI:17996"/>
        <label>1</label>
    </ligand>
</feature>
<feature type="disulfide bond" evidence="8">
    <location>
        <begin position="170"/>
        <end position="176"/>
    </location>
</feature>
<keyword evidence="2 8" id="KW-1015">Disulfide bond</keyword>
<dbReference type="PROSITE" id="PS52011">
    <property type="entry name" value="PEPTIDASE_M2"/>
    <property type="match status" value="1"/>
</dbReference>
<feature type="binding site" evidence="7">
    <location>
        <position position="428"/>
    </location>
    <ligand>
        <name>Zn(2+)</name>
        <dbReference type="ChEBI" id="CHEBI:29105"/>
        <label>1</label>
        <note>catalytic</note>
    </ligand>
</feature>
<dbReference type="AlphaFoldDB" id="A0A3S9L511"/>
<name>A0A3S9L511_9GAMM</name>
<feature type="active site" description="Proton acceptor 1" evidence="4">
    <location>
        <position position="401"/>
    </location>
</feature>
<feature type="binding site" evidence="9">
    <location>
        <position position="428"/>
    </location>
    <ligand>
        <name>Zn(2+)</name>
        <dbReference type="ChEBI" id="CHEBI:29105"/>
        <label>2</label>
        <note>catalytic</note>
    </ligand>
</feature>
<dbReference type="SUPFAM" id="SSF55486">
    <property type="entry name" value="Metalloproteases ('zincins'), catalytic domain"/>
    <property type="match status" value="1"/>
</dbReference>
<dbReference type="KEGG" id="skh:STH12_01499"/>
<dbReference type="PRINTS" id="PR00791">
    <property type="entry name" value="PEPDIPTASEA"/>
</dbReference>
<evidence type="ECO:0000256" key="9">
    <source>
        <dbReference type="PIRSR" id="PIRSR601548-8"/>
    </source>
</evidence>
<dbReference type="PROSITE" id="PS51257">
    <property type="entry name" value="PROKAR_LIPOPROTEIN"/>
    <property type="match status" value="1"/>
</dbReference>
<dbReference type="GO" id="GO:0008237">
    <property type="term" value="F:metallopeptidase activity"/>
    <property type="evidence" value="ECO:0007669"/>
    <property type="project" value="InterPro"/>
</dbReference>
<dbReference type="GO" id="GO:0008241">
    <property type="term" value="F:peptidyl-dipeptidase activity"/>
    <property type="evidence" value="ECO:0007669"/>
    <property type="project" value="InterPro"/>
</dbReference>
<dbReference type="CDD" id="cd06461">
    <property type="entry name" value="M2_ACE"/>
    <property type="match status" value="1"/>
</dbReference>
<dbReference type="Pfam" id="PF01401">
    <property type="entry name" value="Peptidase_M2"/>
    <property type="match status" value="1"/>
</dbReference>
<dbReference type="PANTHER" id="PTHR10514:SF27">
    <property type="entry name" value="ANGIOTENSIN-CONVERTING ENZYME"/>
    <property type="match status" value="1"/>
</dbReference>
<reference evidence="12" key="1">
    <citation type="submission" date="2017-03" db="EMBL/GenBank/DDBJ databases">
        <title>Full genome sequence of a non-lethal Shewanella isolate that potentiates virulence of Vibio parahaemolyticus causing acute hepatopancreatic necrosis disease (AHPND) in shrimp.</title>
        <authorList>
            <person name="Prachumwat A."/>
            <person name="Sritunyalucksana K."/>
        </authorList>
    </citation>
    <scope>NUCLEOTIDE SEQUENCE [LARGE SCALE GENOMIC DNA]</scope>
    <source>
        <strain evidence="12">TH2012</strain>
    </source>
</reference>
<keyword evidence="3" id="KW-0325">Glycoprotein</keyword>
<evidence type="ECO:0000256" key="4">
    <source>
        <dbReference type="PIRSR" id="PIRSR601548-1"/>
    </source>
</evidence>
<keyword evidence="7" id="KW-0479">Metal-binding</keyword>
<keyword evidence="7" id="KW-0862">Zinc</keyword>
<dbReference type="GO" id="GO:0006508">
    <property type="term" value="P:proteolysis"/>
    <property type="evidence" value="ECO:0007669"/>
    <property type="project" value="InterPro"/>
</dbReference>
<keyword evidence="1 10" id="KW-0732">Signal</keyword>
<evidence type="ECO:0000256" key="1">
    <source>
        <dbReference type="ARBA" id="ARBA00022729"/>
    </source>
</evidence>
<feature type="chain" id="PRO_5019295969" evidence="10">
    <location>
        <begin position="29"/>
        <end position="631"/>
    </location>
</feature>
<feature type="signal peptide" evidence="10">
    <location>
        <begin position="1"/>
        <end position="28"/>
    </location>
</feature>
<keyword evidence="12" id="KW-1185">Reference proteome</keyword>
<evidence type="ECO:0000256" key="7">
    <source>
        <dbReference type="PIRSR" id="PIRSR601548-3"/>
    </source>
</evidence>
<dbReference type="InterPro" id="IPR001548">
    <property type="entry name" value="Peptidase_M2"/>
</dbReference>
<feature type="active site" description="Proton donor 2" evidence="5">
    <location>
        <position position="528"/>
    </location>
</feature>
<evidence type="ECO:0000256" key="5">
    <source>
        <dbReference type="PIRSR" id="PIRSR601548-11"/>
    </source>
</evidence>
<feature type="binding site" evidence="7">
    <location>
        <position position="400"/>
    </location>
    <ligand>
        <name>Zn(2+)</name>
        <dbReference type="ChEBI" id="CHEBI:29105"/>
        <label>1</label>
        <note>catalytic</note>
    </ligand>
</feature>
<dbReference type="Gene3D" id="1.10.1370.30">
    <property type="match status" value="2"/>
</dbReference>
<feature type="binding site" evidence="9">
    <location>
        <position position="400"/>
    </location>
    <ligand>
        <name>Zn(2+)</name>
        <dbReference type="ChEBI" id="CHEBI:29105"/>
        <label>2</label>
        <note>catalytic</note>
    </ligand>
</feature>
<organism evidence="11 12">
    <name type="scientific">Shewanella khirikhana</name>
    <dbReference type="NCBI Taxonomy" id="1965282"/>
    <lineage>
        <taxon>Bacteria</taxon>
        <taxon>Pseudomonadati</taxon>
        <taxon>Pseudomonadota</taxon>
        <taxon>Gammaproteobacteria</taxon>
        <taxon>Alteromonadales</taxon>
        <taxon>Shewanellaceae</taxon>
        <taxon>Shewanella</taxon>
    </lineage>
</organism>
<dbReference type="FunFam" id="1.10.1370.30:FF:000005">
    <property type="entry name" value="Angiotensin-converting enzyme"/>
    <property type="match status" value="1"/>
</dbReference>
<dbReference type="OrthoDB" id="5241329at2"/>
<evidence type="ECO:0000256" key="2">
    <source>
        <dbReference type="ARBA" id="ARBA00023157"/>
    </source>
</evidence>
<proteinExistence type="predicted"/>
<feature type="active site" description="Proton donor 1" evidence="4">
    <location>
        <position position="528"/>
    </location>
</feature>
<evidence type="ECO:0000256" key="3">
    <source>
        <dbReference type="ARBA" id="ARBA00023180"/>
    </source>
</evidence>
<dbReference type="RefSeq" id="WP_126166971.1">
    <property type="nucleotide sequence ID" value="NZ_CP020373.1"/>
</dbReference>
<accession>A0A3S9L511</accession>
<dbReference type="EMBL" id="CP020373">
    <property type="protein sequence ID" value="AZQ10616.1"/>
    <property type="molecule type" value="Genomic_DNA"/>
</dbReference>
<feature type="binding site" evidence="7">
    <location>
        <position position="404"/>
    </location>
    <ligand>
        <name>Zn(2+)</name>
        <dbReference type="ChEBI" id="CHEBI:29105"/>
        <label>1</label>
        <note>catalytic</note>
    </ligand>
</feature>
<evidence type="ECO:0000256" key="8">
    <source>
        <dbReference type="PIRSR" id="PIRSR601548-4"/>
    </source>
</evidence>
<gene>
    <name evidence="11" type="ORF">STH12_01499</name>
</gene>
<dbReference type="Proteomes" id="UP000278437">
    <property type="component" value="Chromosome"/>
</dbReference>
<dbReference type="PANTHER" id="PTHR10514">
    <property type="entry name" value="ANGIOTENSIN-CONVERTING ENZYME"/>
    <property type="match status" value="1"/>
</dbReference>
<feature type="active site" description="Proton acceptor 2" evidence="5">
    <location>
        <position position="401"/>
    </location>
</feature>
<evidence type="ECO:0000256" key="10">
    <source>
        <dbReference type="SAM" id="SignalP"/>
    </source>
</evidence>
<feature type="binding site" evidence="6">
    <location>
        <position position="537"/>
    </location>
    <ligand>
        <name>chloride</name>
        <dbReference type="ChEBI" id="CHEBI:17996"/>
        <label>1</label>
    </ligand>
</feature>
<sequence>MMHTKLRPAKLALGIALALSLSACQEDAKTTHTKAAETKATETKAAVAAPAASAQVTAADAIAFITEAEAELAALSLEANRAEWIYSNFITEDTASLSAAVNEKVTATSVRLATEAAKFANVELDAVNARKLNMLRSAIVLPSPMEPAKNAELAGIVAELNGLYGKGKYCLSDGRCLTQPELSALMAESRDPALLKEIWAGWRDIAKPMRPLFEREVVLANEGARDLGYANLSELWRSQYDMAPDAFSGELDRLWGQVKPLYDSLHCYVRGELNEQYGDEVVPKTGPIPAHVLGNMWAQQWGTVYPLVAPKDADPGYDVTELLAAKGYDEHKMVEQAESFFTSLGFDKLPDTFWSRSLFVQPKDRDVVCHASAWDLDNEDDIRIKMCIQKTAEDFTVIHHELGHNFYQRAYKNQPFIFKNSANDGFHEAIGDTIALSITPKYLQQIGLLEQVPDASKDIGLLLRQALDKVAFLPFGLMIDQWRWKVFNGEITPQNYNQAWWDLRLKYQGVMAPVERTEADFDPGAKYHVPGNVPYTRYFLAHILQFQFHRSLCDIAGDKGPVHRCSIYGNQDAGAKLDQMLQMGASKPWPEALAVVTGSKDMDASAVLDYFAPLKTWLDNENTDAGRTCGW</sequence>
<evidence type="ECO:0000313" key="12">
    <source>
        <dbReference type="Proteomes" id="UP000278437"/>
    </source>
</evidence>